<name>A0A942Z7P9_9FIRM</name>
<dbReference type="Pfam" id="PF02021">
    <property type="entry name" value="UPF0102"/>
    <property type="match status" value="1"/>
</dbReference>
<dbReference type="RefSeq" id="WP_203367696.1">
    <property type="nucleotide sequence ID" value="NZ_WSFT01000053.1"/>
</dbReference>
<dbReference type="GO" id="GO:0003676">
    <property type="term" value="F:nucleic acid binding"/>
    <property type="evidence" value="ECO:0007669"/>
    <property type="project" value="InterPro"/>
</dbReference>
<sequence length="118" mass="14063">MKKENRSKGNFGEEIAIKYLLQKDYKILEKNFTTKLGEIDIIAKDKDIVTFIEVKLRRNSSYGHPFEAVDYRKQKKIINVAKLYAKYKNLYNTQFRFDIIEVYSDSNDINHIIDAFWT</sequence>
<accession>A0A942Z7P9</accession>
<dbReference type="PANTHER" id="PTHR34039:SF1">
    <property type="entry name" value="UPF0102 PROTEIN YRAN"/>
    <property type="match status" value="1"/>
</dbReference>
<evidence type="ECO:0000256" key="1">
    <source>
        <dbReference type="ARBA" id="ARBA00006738"/>
    </source>
</evidence>
<reference evidence="3" key="1">
    <citation type="submission" date="2019-12" db="EMBL/GenBank/DDBJ databases">
        <title>Clostridiaceae gen. nov. sp. nov., isolated from sediment in Xinjiang, China.</title>
        <authorList>
            <person name="Zhang R."/>
        </authorList>
    </citation>
    <scope>NUCLEOTIDE SEQUENCE</scope>
    <source>
        <strain evidence="3">D2Q-11</strain>
    </source>
</reference>
<organism evidence="3 4">
    <name type="scientific">Anaeromonas frigoriresistens</name>
    <dbReference type="NCBI Taxonomy" id="2683708"/>
    <lineage>
        <taxon>Bacteria</taxon>
        <taxon>Bacillati</taxon>
        <taxon>Bacillota</taxon>
        <taxon>Tissierellia</taxon>
        <taxon>Tissierellales</taxon>
        <taxon>Thermohalobacteraceae</taxon>
        <taxon>Anaeromonas</taxon>
    </lineage>
</organism>
<dbReference type="Proteomes" id="UP000724672">
    <property type="component" value="Unassembled WGS sequence"/>
</dbReference>
<proteinExistence type="inferred from homology"/>
<keyword evidence="4" id="KW-1185">Reference proteome</keyword>
<dbReference type="AlphaFoldDB" id="A0A942Z7P9"/>
<comment type="similarity">
    <text evidence="1 2">Belongs to the UPF0102 family.</text>
</comment>
<evidence type="ECO:0000313" key="3">
    <source>
        <dbReference type="EMBL" id="MBS4539781.1"/>
    </source>
</evidence>
<protein>
    <recommendedName>
        <fullName evidence="2">UPF0102 protein GOQ27_15005</fullName>
    </recommendedName>
</protein>
<dbReference type="CDD" id="cd20736">
    <property type="entry name" value="PoNe_Nuclease"/>
    <property type="match status" value="1"/>
</dbReference>
<evidence type="ECO:0000313" key="4">
    <source>
        <dbReference type="Proteomes" id="UP000724672"/>
    </source>
</evidence>
<dbReference type="Gene3D" id="3.40.1350.10">
    <property type="match status" value="1"/>
</dbReference>
<comment type="caution">
    <text evidence="3">The sequence shown here is derived from an EMBL/GenBank/DDBJ whole genome shotgun (WGS) entry which is preliminary data.</text>
</comment>
<dbReference type="InterPro" id="IPR003509">
    <property type="entry name" value="UPF0102_YraN-like"/>
</dbReference>
<dbReference type="PANTHER" id="PTHR34039">
    <property type="entry name" value="UPF0102 PROTEIN YRAN"/>
    <property type="match status" value="1"/>
</dbReference>
<dbReference type="InterPro" id="IPR011335">
    <property type="entry name" value="Restrct_endonuc-II-like"/>
</dbReference>
<dbReference type="NCBIfam" id="NF009150">
    <property type="entry name" value="PRK12497.1-3"/>
    <property type="match status" value="1"/>
</dbReference>
<gene>
    <name evidence="3" type="ORF">GOQ27_15005</name>
</gene>
<dbReference type="SUPFAM" id="SSF52980">
    <property type="entry name" value="Restriction endonuclease-like"/>
    <property type="match status" value="1"/>
</dbReference>
<dbReference type="NCBIfam" id="TIGR00252">
    <property type="entry name" value="YraN family protein"/>
    <property type="match status" value="1"/>
</dbReference>
<evidence type="ECO:0000256" key="2">
    <source>
        <dbReference type="HAMAP-Rule" id="MF_00048"/>
    </source>
</evidence>
<dbReference type="InterPro" id="IPR011856">
    <property type="entry name" value="tRNA_endonuc-like_dom_sf"/>
</dbReference>
<dbReference type="HAMAP" id="MF_00048">
    <property type="entry name" value="UPF0102"/>
    <property type="match status" value="1"/>
</dbReference>
<dbReference type="EMBL" id="WSFT01000053">
    <property type="protein sequence ID" value="MBS4539781.1"/>
    <property type="molecule type" value="Genomic_DNA"/>
</dbReference>